<dbReference type="InterPro" id="IPR009057">
    <property type="entry name" value="Homeodomain-like_sf"/>
</dbReference>
<evidence type="ECO:0000256" key="2">
    <source>
        <dbReference type="ARBA" id="ARBA00023125"/>
    </source>
</evidence>
<protein>
    <submittedName>
        <fullName evidence="5">AraC family transcriptional regulator</fullName>
    </submittedName>
</protein>
<dbReference type="InterPro" id="IPR050204">
    <property type="entry name" value="AraC_XylS_family_regulators"/>
</dbReference>
<dbReference type="Gene3D" id="1.10.10.60">
    <property type="entry name" value="Homeodomain-like"/>
    <property type="match status" value="2"/>
</dbReference>
<dbReference type="Pfam" id="PF12833">
    <property type="entry name" value="HTH_18"/>
    <property type="match status" value="1"/>
</dbReference>
<evidence type="ECO:0000256" key="3">
    <source>
        <dbReference type="ARBA" id="ARBA00023163"/>
    </source>
</evidence>
<name>A0ABS7J6B5_9SPHN</name>
<evidence type="ECO:0000256" key="1">
    <source>
        <dbReference type="ARBA" id="ARBA00023015"/>
    </source>
</evidence>
<keyword evidence="1" id="KW-0805">Transcription regulation</keyword>
<accession>A0ABS7J6B5</accession>
<dbReference type="PANTHER" id="PTHR46796">
    <property type="entry name" value="HTH-TYPE TRANSCRIPTIONAL ACTIVATOR RHAS-RELATED"/>
    <property type="match status" value="1"/>
</dbReference>
<dbReference type="RefSeq" id="WP_221555622.1">
    <property type="nucleotide sequence ID" value="NZ_JAIGNO010000002.1"/>
</dbReference>
<evidence type="ECO:0000259" key="4">
    <source>
        <dbReference type="PROSITE" id="PS01124"/>
    </source>
</evidence>
<dbReference type="PRINTS" id="PR00032">
    <property type="entry name" value="HTHARAC"/>
</dbReference>
<feature type="domain" description="HTH araC/xylS-type" evidence="4">
    <location>
        <begin position="200"/>
        <end position="298"/>
    </location>
</feature>
<keyword evidence="6" id="KW-1185">Reference proteome</keyword>
<keyword evidence="3" id="KW-0804">Transcription</keyword>
<keyword evidence="2" id="KW-0238">DNA-binding</keyword>
<dbReference type="Proteomes" id="UP000755104">
    <property type="component" value="Unassembled WGS sequence"/>
</dbReference>
<evidence type="ECO:0000313" key="5">
    <source>
        <dbReference type="EMBL" id="MBX7481609.1"/>
    </source>
</evidence>
<evidence type="ECO:0000313" key="6">
    <source>
        <dbReference type="Proteomes" id="UP000755104"/>
    </source>
</evidence>
<dbReference type="SUPFAM" id="SSF46689">
    <property type="entry name" value="Homeodomain-like"/>
    <property type="match status" value="2"/>
</dbReference>
<dbReference type="PANTHER" id="PTHR46796:SF14">
    <property type="entry name" value="TRANSCRIPTIONAL REGULATORY PROTEIN"/>
    <property type="match status" value="1"/>
</dbReference>
<dbReference type="SMART" id="SM00342">
    <property type="entry name" value="HTH_ARAC"/>
    <property type="match status" value="1"/>
</dbReference>
<sequence>MDSQFSSSPEYEGLQSFYEDVYAPALREVRSAGRTGAVMLHAEQEAGDWSDAATPDLAIGVPVGLHAPASLDMGAGRFFIRGSSPEGFVMTPPHSATRIFVDGPHTIRVLAVPYTALLELAGPGAALPADGDFGRLHATHNESREVRRLLDLLWTEGAAGSPAGSLWADGALLQLAATLLRLSTGQPRTHRGGLAPWQVRRALEFMDAKLDGDPGLTDLANEVGLSPSHFGRAFKSSVGVTPQRWLAERRMDRAKELLADRSLGLTEIAQCVGFAGQSAFGAAFKRITDLTPSDYRRLL</sequence>
<dbReference type="EMBL" id="JAIGNO010000002">
    <property type="protein sequence ID" value="MBX7481609.1"/>
    <property type="molecule type" value="Genomic_DNA"/>
</dbReference>
<dbReference type="InterPro" id="IPR020449">
    <property type="entry name" value="Tscrpt_reg_AraC-type_HTH"/>
</dbReference>
<organism evidence="5 6">
    <name type="scientific">Qipengyuania qiaonensis</name>
    <dbReference type="NCBI Taxonomy" id="2867240"/>
    <lineage>
        <taxon>Bacteria</taxon>
        <taxon>Pseudomonadati</taxon>
        <taxon>Pseudomonadota</taxon>
        <taxon>Alphaproteobacteria</taxon>
        <taxon>Sphingomonadales</taxon>
        <taxon>Erythrobacteraceae</taxon>
        <taxon>Qipengyuania</taxon>
    </lineage>
</organism>
<gene>
    <name evidence="5" type="ORF">K3174_03645</name>
</gene>
<dbReference type="InterPro" id="IPR018060">
    <property type="entry name" value="HTH_AraC"/>
</dbReference>
<proteinExistence type="predicted"/>
<dbReference type="PROSITE" id="PS00041">
    <property type="entry name" value="HTH_ARAC_FAMILY_1"/>
    <property type="match status" value="1"/>
</dbReference>
<comment type="caution">
    <text evidence="5">The sequence shown here is derived from an EMBL/GenBank/DDBJ whole genome shotgun (WGS) entry which is preliminary data.</text>
</comment>
<reference evidence="5 6" key="1">
    <citation type="submission" date="2021-08" db="EMBL/GenBank/DDBJ databases">
        <title>Comparative Genomics Analysis of the Genus Qipengyuania Reveals Extensive Genetic Diversity and Metabolic Versatility, Including the Description of Fifteen Novel Species.</title>
        <authorList>
            <person name="Liu Y."/>
        </authorList>
    </citation>
    <scope>NUCLEOTIDE SEQUENCE [LARGE SCALE GENOMIC DNA]</scope>
    <source>
        <strain evidence="5 6">6D47A</strain>
    </source>
</reference>
<dbReference type="PROSITE" id="PS01124">
    <property type="entry name" value="HTH_ARAC_FAMILY_2"/>
    <property type="match status" value="1"/>
</dbReference>
<dbReference type="InterPro" id="IPR018062">
    <property type="entry name" value="HTH_AraC-typ_CS"/>
</dbReference>